<gene>
    <name evidence="3" type="ORF">Bca52824_041166</name>
</gene>
<dbReference type="PANTHER" id="PTHR11777:SF9">
    <property type="entry name" value="ALANINE--TRNA LIGASE, CYTOPLASMIC"/>
    <property type="match status" value="1"/>
</dbReference>
<dbReference type="InterPro" id="IPR050058">
    <property type="entry name" value="Ala-tRNA_ligase"/>
</dbReference>
<dbReference type="OrthoDB" id="1748522at2759"/>
<comment type="caution">
    <text evidence="3">The sequence shown here is derived from an EMBL/GenBank/DDBJ whole genome shotgun (WGS) entry which is preliminary data.</text>
</comment>
<protein>
    <recommendedName>
        <fullName evidence="2">Alanyl-tRNA synthetase class IIc N-terminal domain-containing protein</fullName>
    </recommendedName>
</protein>
<dbReference type="GO" id="GO:0004813">
    <property type="term" value="F:alanine-tRNA ligase activity"/>
    <property type="evidence" value="ECO:0007669"/>
    <property type="project" value="InterPro"/>
</dbReference>
<evidence type="ECO:0000313" key="3">
    <source>
        <dbReference type="EMBL" id="KAG2294497.1"/>
    </source>
</evidence>
<evidence type="ECO:0000259" key="2">
    <source>
        <dbReference type="Pfam" id="PF01411"/>
    </source>
</evidence>
<reference evidence="3 4" key="1">
    <citation type="submission" date="2020-02" db="EMBL/GenBank/DDBJ databases">
        <authorList>
            <person name="Ma Q."/>
            <person name="Huang Y."/>
            <person name="Song X."/>
            <person name="Pei D."/>
        </authorList>
    </citation>
    <scope>NUCLEOTIDE SEQUENCE [LARGE SCALE GENOMIC DNA]</scope>
    <source>
        <strain evidence="3">Sxm20200214</strain>
        <tissue evidence="3">Leaf</tissue>
    </source>
</reference>
<name>A0A8X7UXI1_BRACI</name>
<dbReference type="InterPro" id="IPR018164">
    <property type="entry name" value="Ala-tRNA-synth_IIc_N"/>
</dbReference>
<dbReference type="EMBL" id="JAAMPC010000009">
    <property type="protein sequence ID" value="KAG2294497.1"/>
    <property type="molecule type" value="Genomic_DNA"/>
</dbReference>
<accession>A0A8X7UXI1</accession>
<dbReference type="Pfam" id="PF01411">
    <property type="entry name" value="tRNA-synt_2c"/>
    <property type="match status" value="1"/>
</dbReference>
<organism evidence="3 4">
    <name type="scientific">Brassica carinata</name>
    <name type="common">Ethiopian mustard</name>
    <name type="synonym">Abyssinian cabbage</name>
    <dbReference type="NCBI Taxonomy" id="52824"/>
    <lineage>
        <taxon>Eukaryota</taxon>
        <taxon>Viridiplantae</taxon>
        <taxon>Streptophyta</taxon>
        <taxon>Embryophyta</taxon>
        <taxon>Tracheophyta</taxon>
        <taxon>Spermatophyta</taxon>
        <taxon>Magnoliopsida</taxon>
        <taxon>eudicotyledons</taxon>
        <taxon>Gunneridae</taxon>
        <taxon>Pentapetalae</taxon>
        <taxon>rosids</taxon>
        <taxon>malvids</taxon>
        <taxon>Brassicales</taxon>
        <taxon>Brassicaceae</taxon>
        <taxon>Brassiceae</taxon>
        <taxon>Brassica</taxon>
    </lineage>
</organism>
<feature type="signal peptide" evidence="1">
    <location>
        <begin position="1"/>
        <end position="25"/>
    </location>
</feature>
<dbReference type="GO" id="GO:0009507">
    <property type="term" value="C:chloroplast"/>
    <property type="evidence" value="ECO:0007669"/>
    <property type="project" value="TreeGrafter"/>
</dbReference>
<dbReference type="GO" id="GO:0002161">
    <property type="term" value="F:aminoacyl-tRNA deacylase activity"/>
    <property type="evidence" value="ECO:0007669"/>
    <property type="project" value="TreeGrafter"/>
</dbReference>
<dbReference type="PANTHER" id="PTHR11777">
    <property type="entry name" value="ALANYL-TRNA SYNTHETASE"/>
    <property type="match status" value="1"/>
</dbReference>
<proteinExistence type="predicted"/>
<feature type="chain" id="PRO_5036487030" description="Alanyl-tRNA synthetase class IIc N-terminal domain-containing protein" evidence="1">
    <location>
        <begin position="26"/>
        <end position="238"/>
    </location>
</feature>
<dbReference type="InterPro" id="IPR018162">
    <property type="entry name" value="Ala-tRNA-ligase_IIc_anticod-bd"/>
</dbReference>
<dbReference type="SUPFAM" id="SSF101353">
    <property type="entry name" value="Putative anticodon-binding domain of alanyl-tRNA synthetase (AlaRS)"/>
    <property type="match status" value="1"/>
</dbReference>
<dbReference type="GO" id="GO:0005524">
    <property type="term" value="F:ATP binding"/>
    <property type="evidence" value="ECO:0007669"/>
    <property type="project" value="InterPro"/>
</dbReference>
<feature type="domain" description="Alanyl-tRNA synthetase class IIc N-terminal" evidence="2">
    <location>
        <begin position="35"/>
        <end position="83"/>
    </location>
</feature>
<evidence type="ECO:0000256" key="1">
    <source>
        <dbReference type="SAM" id="SignalP"/>
    </source>
</evidence>
<keyword evidence="1" id="KW-0732">Signal</keyword>
<dbReference type="AlphaFoldDB" id="A0A8X7UXI1"/>
<dbReference type="GO" id="GO:0006419">
    <property type="term" value="P:alanyl-tRNA aminoacylation"/>
    <property type="evidence" value="ECO:0007669"/>
    <property type="project" value="InterPro"/>
</dbReference>
<evidence type="ECO:0000313" key="4">
    <source>
        <dbReference type="Proteomes" id="UP000886595"/>
    </source>
</evidence>
<sequence length="238" mass="26357">MLLMERSKLSSLLLVILLLGSLVQGSRKVSELVVIEIYKATGARPYSGKVGVEDVDRVDMAYRVVADHIKTLSLAIADGSRPGLRSKKAIKEQHKSFVHPVFADLLTGEGTASLKYFTIRSLIKVIEETGRAKKPTRSLVELNPQSPPFRQNTKMLSLSYETLAFVSISLSSKAIHRLCCSASLSDDYWSVYDAPLSPENPCINRKSVETPPETEQPRELHLASNTRVTNSSLIFKLV</sequence>
<dbReference type="GO" id="GO:0005739">
    <property type="term" value="C:mitochondrion"/>
    <property type="evidence" value="ECO:0007669"/>
    <property type="project" value="TreeGrafter"/>
</dbReference>
<dbReference type="Proteomes" id="UP000886595">
    <property type="component" value="Unassembled WGS sequence"/>
</dbReference>
<keyword evidence="4" id="KW-1185">Reference proteome</keyword>